<feature type="transmembrane region" description="Helical" evidence="5">
    <location>
        <begin position="43"/>
        <end position="65"/>
    </location>
</feature>
<evidence type="ECO:0000313" key="7">
    <source>
        <dbReference type="EMBL" id="SNS67817.1"/>
    </source>
</evidence>
<feature type="transmembrane region" description="Helical" evidence="5">
    <location>
        <begin position="95"/>
        <end position="123"/>
    </location>
</feature>
<feature type="transmembrane region" description="Helical" evidence="5">
    <location>
        <begin position="383"/>
        <end position="404"/>
    </location>
</feature>
<dbReference type="Gene3D" id="1.20.1250.20">
    <property type="entry name" value="MFS general substrate transporter like domains"/>
    <property type="match status" value="2"/>
</dbReference>
<reference evidence="8" key="1">
    <citation type="submission" date="2017-06" db="EMBL/GenBank/DDBJ databases">
        <authorList>
            <person name="Varghese N."/>
            <person name="Submissions S."/>
        </authorList>
    </citation>
    <scope>NUCLEOTIDE SEQUENCE [LARGE SCALE GENOMIC DNA]</scope>
    <source>
        <strain evidence="8">DSM 45423</strain>
    </source>
</reference>
<dbReference type="Proteomes" id="UP000198386">
    <property type="component" value="Unassembled WGS sequence"/>
</dbReference>
<accession>A0A239GF41</accession>
<keyword evidence="2 5" id="KW-0812">Transmembrane</keyword>
<evidence type="ECO:0000256" key="4">
    <source>
        <dbReference type="ARBA" id="ARBA00023136"/>
    </source>
</evidence>
<dbReference type="PANTHER" id="PTHR23518:SF2">
    <property type="entry name" value="MAJOR FACILITATOR SUPERFAMILY TRANSPORTER"/>
    <property type="match status" value="1"/>
</dbReference>
<evidence type="ECO:0000313" key="8">
    <source>
        <dbReference type="Proteomes" id="UP000198386"/>
    </source>
</evidence>
<dbReference type="EMBL" id="FZOH01000007">
    <property type="protein sequence ID" value="SNS67817.1"/>
    <property type="molecule type" value="Genomic_DNA"/>
</dbReference>
<keyword evidence="3 5" id="KW-1133">Transmembrane helix</keyword>
<dbReference type="InterPro" id="IPR020846">
    <property type="entry name" value="MFS_dom"/>
</dbReference>
<dbReference type="CDD" id="cd17370">
    <property type="entry name" value="MFS_MJ1317_like"/>
    <property type="match status" value="1"/>
</dbReference>
<sequence length="413" mass="42351">MYASVRDVPQAGTPTGRARTRVGGTVLALGTVSLLTDVSSEMVAAVLPVYLTLTLGLSPLAFGVVDGVYQGTTVLVRLAAAAAADRWQRPKATAVLGYGLSALCKLGLLLASGAAALSAVLAVDRTGKGLRTAPRDTLIADAAPAGALGRAFGVHRAMDTTGALLGPLLAVALLFYLPGDYDSLFLVSAVFAVLGLGVLVTFVPERRRAADRPPVRWRQVAALAGHRPVRRVALTGAVLGLLTVSDGFLYLLVREREAVSAALFPLLFVGTAAVYLILAVPLGRLTDRVGRVPVIVAGHVALLAAYAALLLLPADGLLLAGVVVAALGVYYAATDGVLAALAAEIGPDDVRTSGIALVQTAVAAGRSASALLFGLLWTLTGQWTALAGFAVALVVVLPAARWALRDLRVGPRA</sequence>
<dbReference type="GO" id="GO:0022857">
    <property type="term" value="F:transmembrane transporter activity"/>
    <property type="evidence" value="ECO:0007669"/>
    <property type="project" value="InterPro"/>
</dbReference>
<dbReference type="RefSeq" id="WP_089405076.1">
    <property type="nucleotide sequence ID" value="NZ_FZOH01000007.1"/>
</dbReference>
<keyword evidence="8" id="KW-1185">Reference proteome</keyword>
<evidence type="ECO:0000259" key="6">
    <source>
        <dbReference type="PROSITE" id="PS50850"/>
    </source>
</evidence>
<dbReference type="SUPFAM" id="SSF103473">
    <property type="entry name" value="MFS general substrate transporter"/>
    <property type="match status" value="1"/>
</dbReference>
<feature type="domain" description="Major facilitator superfamily (MFS) profile" evidence="6">
    <location>
        <begin position="25"/>
        <end position="408"/>
    </location>
</feature>
<feature type="transmembrane region" description="Helical" evidence="5">
    <location>
        <begin position="160"/>
        <end position="177"/>
    </location>
</feature>
<evidence type="ECO:0000256" key="3">
    <source>
        <dbReference type="ARBA" id="ARBA00022989"/>
    </source>
</evidence>
<evidence type="ECO:0000256" key="2">
    <source>
        <dbReference type="ARBA" id="ARBA00022692"/>
    </source>
</evidence>
<feature type="transmembrane region" description="Helical" evidence="5">
    <location>
        <begin position="183"/>
        <end position="203"/>
    </location>
</feature>
<organism evidence="7 8">
    <name type="scientific">Geodermatophilus saharensis</name>
    <dbReference type="NCBI Taxonomy" id="1137994"/>
    <lineage>
        <taxon>Bacteria</taxon>
        <taxon>Bacillati</taxon>
        <taxon>Actinomycetota</taxon>
        <taxon>Actinomycetes</taxon>
        <taxon>Geodermatophilales</taxon>
        <taxon>Geodermatophilaceae</taxon>
        <taxon>Geodermatophilus</taxon>
    </lineage>
</organism>
<name>A0A239GF41_9ACTN</name>
<feature type="transmembrane region" description="Helical" evidence="5">
    <location>
        <begin position="232"/>
        <end position="253"/>
    </location>
</feature>
<comment type="subcellular location">
    <subcellularLocation>
        <location evidence="1">Cell membrane</location>
        <topology evidence="1">Multi-pass membrane protein</topology>
    </subcellularLocation>
</comment>
<feature type="transmembrane region" description="Helical" evidence="5">
    <location>
        <begin position="259"/>
        <end position="280"/>
    </location>
</feature>
<dbReference type="PROSITE" id="PS50850">
    <property type="entry name" value="MFS"/>
    <property type="match status" value="1"/>
</dbReference>
<dbReference type="Pfam" id="PF07690">
    <property type="entry name" value="MFS_1"/>
    <property type="match status" value="2"/>
</dbReference>
<protein>
    <submittedName>
        <fullName evidence="7">Predicted arabinose efflux permease, MFS family</fullName>
    </submittedName>
</protein>
<dbReference type="GO" id="GO:0005886">
    <property type="term" value="C:plasma membrane"/>
    <property type="evidence" value="ECO:0007669"/>
    <property type="project" value="UniProtKB-SubCell"/>
</dbReference>
<evidence type="ECO:0000256" key="5">
    <source>
        <dbReference type="SAM" id="Phobius"/>
    </source>
</evidence>
<dbReference type="AlphaFoldDB" id="A0A239GF41"/>
<feature type="transmembrane region" description="Helical" evidence="5">
    <location>
        <begin position="318"/>
        <end position="343"/>
    </location>
</feature>
<dbReference type="PANTHER" id="PTHR23518">
    <property type="entry name" value="C-METHYLTRANSFERASE"/>
    <property type="match status" value="1"/>
</dbReference>
<keyword evidence="4 5" id="KW-0472">Membrane</keyword>
<evidence type="ECO:0000256" key="1">
    <source>
        <dbReference type="ARBA" id="ARBA00004651"/>
    </source>
</evidence>
<gene>
    <name evidence="7" type="ORF">SAMN04488107_3378</name>
</gene>
<feature type="transmembrane region" description="Helical" evidence="5">
    <location>
        <begin position="292"/>
        <end position="312"/>
    </location>
</feature>
<dbReference type="InterPro" id="IPR036259">
    <property type="entry name" value="MFS_trans_sf"/>
</dbReference>
<proteinExistence type="predicted"/>
<dbReference type="InterPro" id="IPR011701">
    <property type="entry name" value="MFS"/>
</dbReference>
<dbReference type="OrthoDB" id="9803985at2"/>